<comment type="similarity">
    <text evidence="2">Belongs to the PqqA family.</text>
</comment>
<keyword evidence="4" id="KW-0884">PQQ biosynthesis</keyword>
<dbReference type="NCBIfam" id="TIGR02107">
    <property type="entry name" value="PQQ_syn_pqqA"/>
    <property type="match status" value="1"/>
</dbReference>
<evidence type="ECO:0000256" key="4">
    <source>
        <dbReference type="ARBA" id="ARBA00022905"/>
    </source>
</evidence>
<comment type="caution">
    <text evidence="6">The sequence shown here is derived from an EMBL/GenBank/DDBJ whole genome shotgun (WGS) entry which is preliminary data.</text>
</comment>
<accession>A0A4R4DRA6</accession>
<evidence type="ECO:0000256" key="5">
    <source>
        <dbReference type="SAM" id="MobiDB-lite"/>
    </source>
</evidence>
<proteinExistence type="inferred from homology"/>
<protein>
    <recommendedName>
        <fullName evidence="3">Coenzyme PQQ synthesis protein A</fullName>
    </recommendedName>
</protein>
<dbReference type="Proteomes" id="UP000295023">
    <property type="component" value="Unassembled WGS sequence"/>
</dbReference>
<evidence type="ECO:0000256" key="2">
    <source>
        <dbReference type="ARBA" id="ARBA00009325"/>
    </source>
</evidence>
<dbReference type="InterPro" id="IPR011725">
    <property type="entry name" value="PQQ_synth_PqqA"/>
</dbReference>
<dbReference type="EMBL" id="SKBM01000004">
    <property type="protein sequence ID" value="TCZ64902.1"/>
    <property type="molecule type" value="Genomic_DNA"/>
</dbReference>
<reference evidence="6 7" key="1">
    <citation type="submission" date="2019-03" db="EMBL/GenBank/DDBJ databases">
        <title>Paracraurococcus aquatilis NE82 genome sequence.</title>
        <authorList>
            <person name="Zhao Y."/>
            <person name="Du Z."/>
        </authorList>
    </citation>
    <scope>NUCLEOTIDE SEQUENCE [LARGE SCALE GENOMIC DNA]</scope>
    <source>
        <strain evidence="6 7">NE82</strain>
    </source>
</reference>
<gene>
    <name evidence="6" type="primary">pqqA</name>
    <name evidence="6" type="ORF">EXY23_05895</name>
</gene>
<comment type="pathway">
    <text evidence="1">Cofactor biosynthesis; pyrroloquinoline quinone biosynthesis.</text>
</comment>
<feature type="region of interest" description="Disordered" evidence="5">
    <location>
        <begin position="1"/>
        <end position="24"/>
    </location>
</feature>
<dbReference type="UniPathway" id="UPA00539"/>
<evidence type="ECO:0000256" key="3">
    <source>
        <dbReference type="ARBA" id="ARBA00015086"/>
    </source>
</evidence>
<name>A0A4R4DRA6_9PROT</name>
<evidence type="ECO:0000256" key="1">
    <source>
        <dbReference type="ARBA" id="ARBA00004886"/>
    </source>
</evidence>
<keyword evidence="7" id="KW-1185">Reference proteome</keyword>
<sequence>MAAAPRTPLVIGPPQPSLPPTRWRKTMSWTKPRVTEICLALEINAYALATL</sequence>
<dbReference type="AlphaFoldDB" id="A0A4R4DRA6"/>
<dbReference type="GO" id="GO:0018189">
    <property type="term" value="P:pyrroloquinoline quinone biosynthetic process"/>
    <property type="evidence" value="ECO:0007669"/>
    <property type="project" value="UniProtKB-UniPathway"/>
</dbReference>
<organism evidence="6 7">
    <name type="scientific">Roseicella aquatilis</name>
    <dbReference type="NCBI Taxonomy" id="2527868"/>
    <lineage>
        <taxon>Bacteria</taxon>
        <taxon>Pseudomonadati</taxon>
        <taxon>Pseudomonadota</taxon>
        <taxon>Alphaproteobacteria</taxon>
        <taxon>Acetobacterales</taxon>
        <taxon>Roseomonadaceae</taxon>
        <taxon>Roseicella</taxon>
    </lineage>
</organism>
<evidence type="ECO:0000313" key="6">
    <source>
        <dbReference type="EMBL" id="TCZ64902.1"/>
    </source>
</evidence>
<evidence type="ECO:0000313" key="7">
    <source>
        <dbReference type="Proteomes" id="UP000295023"/>
    </source>
</evidence>
<dbReference type="Pfam" id="PF08042">
    <property type="entry name" value="PqqA"/>
    <property type="match status" value="1"/>
</dbReference>